<comment type="caution">
    <text evidence="2">The sequence shown here is derived from an EMBL/GenBank/DDBJ whole genome shotgun (WGS) entry which is preliminary data.</text>
</comment>
<evidence type="ECO:0000313" key="3">
    <source>
        <dbReference type="Proteomes" id="UP001517247"/>
    </source>
</evidence>
<dbReference type="InterPro" id="IPR016181">
    <property type="entry name" value="Acyl_CoA_acyltransferase"/>
</dbReference>
<evidence type="ECO:0000313" key="2">
    <source>
        <dbReference type="EMBL" id="MFN0255493.1"/>
    </source>
</evidence>
<organism evidence="2 3">
    <name type="scientific">Pedobacter ureilyticus</name>
    <dbReference type="NCBI Taxonomy" id="1393051"/>
    <lineage>
        <taxon>Bacteria</taxon>
        <taxon>Pseudomonadati</taxon>
        <taxon>Bacteroidota</taxon>
        <taxon>Sphingobacteriia</taxon>
        <taxon>Sphingobacteriales</taxon>
        <taxon>Sphingobacteriaceae</taxon>
        <taxon>Pedobacter</taxon>
    </lineage>
</organism>
<dbReference type="Gene3D" id="3.40.630.30">
    <property type="match status" value="1"/>
</dbReference>
<sequence>MAQIVAVSDKKLLAEFVDFPHELYKNDPYYVPELHIAQRDMLTPGKHPFHDHAKMQLFLAVEGEKIVGRVAAIINGNHNATKGVTEGFFGFFDTVNDKTVSSLLLNAAQNWLKENGQTSIMGPVNFSTNDICGLLIKGFDGPPVAMMPYNAPYYLDLLEDFDFTKKVDLRAYRYTAGNYDDRSVGLIDGLENRLKRSNIIIRKINLKKFKEEAAALKEVYNKAWDKNLGFVPMTDKEFNYTANDLKLVLDTDFCYIAEQEGKIVAFALAIPDINQILIKIKRGRLFPTGLIKLLLGKKKINGIRIMLLGVIDGYRKMGIEACLYGRIIKAFKARNFQYAEASWTLEDNDMVNRPIENIGGKLYREYRILEKKI</sequence>
<accession>A0ABW9J4N8</accession>
<protein>
    <recommendedName>
        <fullName evidence="1">N-acetyltransferase domain-containing protein</fullName>
    </recommendedName>
</protein>
<dbReference type="PANTHER" id="PTHR41368">
    <property type="entry name" value="PROTEIN YGHO"/>
    <property type="match status" value="1"/>
</dbReference>
<dbReference type="InterPro" id="IPR000182">
    <property type="entry name" value="GNAT_dom"/>
</dbReference>
<name>A0ABW9J4N8_9SPHI</name>
<proteinExistence type="predicted"/>
<keyword evidence="3" id="KW-1185">Reference proteome</keyword>
<reference evidence="2 3" key="1">
    <citation type="submission" date="2024-12" db="EMBL/GenBank/DDBJ databases">
        <authorList>
            <person name="Hu S."/>
        </authorList>
    </citation>
    <scope>NUCLEOTIDE SEQUENCE [LARGE SCALE GENOMIC DNA]</scope>
    <source>
        <strain evidence="2 3">THG-T11</strain>
    </source>
</reference>
<dbReference type="Proteomes" id="UP001517247">
    <property type="component" value="Unassembled WGS sequence"/>
</dbReference>
<dbReference type="SUPFAM" id="SSF55729">
    <property type="entry name" value="Acyl-CoA N-acyltransferases (Nat)"/>
    <property type="match status" value="1"/>
</dbReference>
<dbReference type="EMBL" id="SSHJ02000005">
    <property type="protein sequence ID" value="MFN0255493.1"/>
    <property type="molecule type" value="Genomic_DNA"/>
</dbReference>
<feature type="domain" description="N-acetyltransferase" evidence="1">
    <location>
        <begin position="199"/>
        <end position="373"/>
    </location>
</feature>
<dbReference type="InterPro" id="IPR039968">
    <property type="entry name" value="BcerS-like"/>
</dbReference>
<dbReference type="PROSITE" id="PS51186">
    <property type="entry name" value="GNAT"/>
    <property type="match status" value="1"/>
</dbReference>
<dbReference type="PANTHER" id="PTHR41368:SF1">
    <property type="entry name" value="PROTEIN YGHO"/>
    <property type="match status" value="1"/>
</dbReference>
<gene>
    <name evidence="2" type="ORF">E6A44_007920</name>
</gene>
<evidence type="ECO:0000259" key="1">
    <source>
        <dbReference type="PROSITE" id="PS51186"/>
    </source>
</evidence>
<dbReference type="RefSeq" id="WP_138722593.1">
    <property type="nucleotide sequence ID" value="NZ_SSHJ02000005.1"/>
</dbReference>